<evidence type="ECO:0000313" key="4">
    <source>
        <dbReference type="Proteomes" id="UP000226192"/>
    </source>
</evidence>
<feature type="compositionally biased region" description="Polar residues" evidence="1">
    <location>
        <begin position="242"/>
        <end position="252"/>
    </location>
</feature>
<dbReference type="Proteomes" id="UP000226192">
    <property type="component" value="Unassembled WGS sequence"/>
</dbReference>
<dbReference type="InterPro" id="IPR008984">
    <property type="entry name" value="SMAD_FHA_dom_sf"/>
</dbReference>
<dbReference type="Gene3D" id="2.60.200.20">
    <property type="match status" value="1"/>
</dbReference>
<dbReference type="PANTHER" id="PTHR15715">
    <property type="entry name" value="CENTROSOMAL PROTEIN OF 170 KDA"/>
    <property type="match status" value="1"/>
</dbReference>
<feature type="compositionally biased region" description="Basic and acidic residues" evidence="1">
    <location>
        <begin position="205"/>
        <end position="220"/>
    </location>
</feature>
<proteinExistence type="predicted"/>
<dbReference type="InterPro" id="IPR051176">
    <property type="entry name" value="Cent_Immune-Sig_Mod"/>
</dbReference>
<dbReference type="PANTHER" id="PTHR15715:SF48">
    <property type="entry name" value="FHA DOMAIN-CONTAINING PROTEIN"/>
    <property type="match status" value="1"/>
</dbReference>
<comment type="caution">
    <text evidence="3">The sequence shown here is derived from an EMBL/GenBank/DDBJ whole genome shotgun (WGS) entry which is preliminary data.</text>
</comment>
<sequence>MKIACFTDEVEVVLSPVASHLTSEPLSRHIVLDRENPIITIGRTTSKGGAEYKQSSENAWIDCPVISRYHAQIKVDLGSKSLKITDLGSLHGTFKNGERLVPQEPQLLKQDDILKFGIAINKNDKYFLPYTMKASFRFGTESRVATLPRTFRVPDSDGEDEDIYDADDSVGRSVKTLLDKGFRPAQLSSDTAGPSSDVIDLTMDNKESKQVSPVSEHDQDTDSDQDDLSSLFIRDDLLEQRSSSAAPASNCGNCEIPSSPPDNDNGRSMISDAQILASFSTSSASDASVAEKMGTKFGKAEYFSARYHNKCTLESATDNDLETTRHQDCSSVTPQQVVNANNAINDAGMEHVPTYGLLASGENFLKSPQRDASPLAAAAPIELDDTSAFQFEMSKKAMSRAIETMLGTSSSSDDEVVVTDLHEEACAEPVHRKRKIDDISEVTREEAVALEMDKTAKQTIQSLSDSTENLVIGQPMSEVSQPEFRAPAVMEAAAGREVPDAVAETPRPIKRLRKAAEIFGYAALGGVAVMSALIATAPDL</sequence>
<dbReference type="Pfam" id="PF00498">
    <property type="entry name" value="FHA"/>
    <property type="match status" value="1"/>
</dbReference>
<feature type="region of interest" description="Disordered" evidence="1">
    <location>
        <begin position="242"/>
        <end position="268"/>
    </location>
</feature>
<dbReference type="AlphaFoldDB" id="A0A2C5YJF9"/>
<dbReference type="SMART" id="SM00240">
    <property type="entry name" value="FHA"/>
    <property type="match status" value="1"/>
</dbReference>
<protein>
    <recommendedName>
        <fullName evidence="2">FHA domain-containing protein</fullName>
    </recommendedName>
</protein>
<feature type="region of interest" description="Disordered" evidence="1">
    <location>
        <begin position="205"/>
        <end position="227"/>
    </location>
</feature>
<evidence type="ECO:0000256" key="1">
    <source>
        <dbReference type="SAM" id="MobiDB-lite"/>
    </source>
</evidence>
<keyword evidence="4" id="KW-1185">Reference proteome</keyword>
<accession>A0A2C5YJF9</accession>
<dbReference type="SUPFAM" id="SSF49879">
    <property type="entry name" value="SMAD/FHA domain"/>
    <property type="match status" value="1"/>
</dbReference>
<evidence type="ECO:0000313" key="3">
    <source>
        <dbReference type="EMBL" id="PHH67442.1"/>
    </source>
</evidence>
<organism evidence="3 4">
    <name type="scientific">Ophiocordyceps australis</name>
    <dbReference type="NCBI Taxonomy" id="1399860"/>
    <lineage>
        <taxon>Eukaryota</taxon>
        <taxon>Fungi</taxon>
        <taxon>Dikarya</taxon>
        <taxon>Ascomycota</taxon>
        <taxon>Pezizomycotina</taxon>
        <taxon>Sordariomycetes</taxon>
        <taxon>Hypocreomycetidae</taxon>
        <taxon>Hypocreales</taxon>
        <taxon>Ophiocordycipitaceae</taxon>
        <taxon>Ophiocordyceps</taxon>
    </lineage>
</organism>
<feature type="domain" description="FHA" evidence="2">
    <location>
        <begin position="39"/>
        <end position="100"/>
    </location>
</feature>
<dbReference type="OrthoDB" id="4096268at2759"/>
<dbReference type="GO" id="GO:0005737">
    <property type="term" value="C:cytoplasm"/>
    <property type="evidence" value="ECO:0007669"/>
    <property type="project" value="TreeGrafter"/>
</dbReference>
<dbReference type="EMBL" id="NJET01000001">
    <property type="protein sequence ID" value="PHH67442.1"/>
    <property type="molecule type" value="Genomic_DNA"/>
</dbReference>
<evidence type="ECO:0000259" key="2">
    <source>
        <dbReference type="PROSITE" id="PS50006"/>
    </source>
</evidence>
<dbReference type="InterPro" id="IPR000253">
    <property type="entry name" value="FHA_dom"/>
</dbReference>
<reference evidence="3 4" key="1">
    <citation type="submission" date="2017-06" db="EMBL/GenBank/DDBJ databases">
        <title>Ant-infecting Ophiocordyceps genomes reveal a high diversity of potential behavioral manipulation genes and a possible major role for enterotoxins.</title>
        <authorList>
            <person name="De Bekker C."/>
            <person name="Evans H.C."/>
            <person name="Brachmann A."/>
            <person name="Hughes D.P."/>
        </authorList>
    </citation>
    <scope>NUCLEOTIDE SEQUENCE [LARGE SCALE GENOMIC DNA]</scope>
    <source>
        <strain evidence="3 4">Map64</strain>
    </source>
</reference>
<dbReference type="PROSITE" id="PS50006">
    <property type="entry name" value="FHA_DOMAIN"/>
    <property type="match status" value="1"/>
</dbReference>
<dbReference type="STRING" id="1399860.A0A2C5YJF9"/>
<gene>
    <name evidence="3" type="ORF">CDD81_54</name>
</gene>
<name>A0A2C5YJF9_9HYPO</name>